<evidence type="ECO:0000256" key="7">
    <source>
        <dbReference type="ARBA" id="ARBA00049339"/>
    </source>
</evidence>
<dbReference type="InterPro" id="IPR001278">
    <property type="entry name" value="Arg-tRNA-ligase"/>
</dbReference>
<dbReference type="Gene3D" id="3.40.50.620">
    <property type="entry name" value="HUPs"/>
    <property type="match status" value="1"/>
</dbReference>
<dbReference type="SMART" id="SM00836">
    <property type="entry name" value="DALR_1"/>
    <property type="match status" value="1"/>
</dbReference>
<proteinExistence type="inferred from homology"/>
<comment type="similarity">
    <text evidence="1 8 9">Belongs to the class-I aminoacyl-tRNA synthetase family.</text>
</comment>
<dbReference type="Pfam" id="PF00750">
    <property type="entry name" value="tRNA-synt_1d"/>
    <property type="match status" value="1"/>
</dbReference>
<keyword evidence="13" id="KW-1185">Reference proteome</keyword>
<dbReference type="CDD" id="cd07956">
    <property type="entry name" value="Anticodon_Ia_Arg"/>
    <property type="match status" value="1"/>
</dbReference>
<dbReference type="InterPro" id="IPR005148">
    <property type="entry name" value="Arg-tRNA-synth_N"/>
</dbReference>
<organism evidence="12 13">
    <name type="scientific">Paenibacillus xanthanilyticus</name>
    <dbReference type="NCBI Taxonomy" id="1783531"/>
    <lineage>
        <taxon>Bacteria</taxon>
        <taxon>Bacillati</taxon>
        <taxon>Bacillota</taxon>
        <taxon>Bacilli</taxon>
        <taxon>Bacillales</taxon>
        <taxon>Paenibacillaceae</taxon>
        <taxon>Paenibacillus</taxon>
    </lineage>
</organism>
<evidence type="ECO:0000259" key="10">
    <source>
        <dbReference type="SMART" id="SM00836"/>
    </source>
</evidence>
<keyword evidence="3 8" id="KW-0547">Nucleotide-binding</keyword>
<dbReference type="PANTHER" id="PTHR11956:SF5">
    <property type="entry name" value="ARGININE--TRNA LIGASE, CYTOPLASMIC"/>
    <property type="match status" value="1"/>
</dbReference>
<keyword evidence="6 8" id="KW-0030">Aminoacyl-tRNA synthetase</keyword>
<dbReference type="PANTHER" id="PTHR11956">
    <property type="entry name" value="ARGINYL-TRNA SYNTHETASE"/>
    <property type="match status" value="1"/>
</dbReference>
<reference evidence="13" key="1">
    <citation type="journal article" date="2019" name="Int. J. Syst. Evol. Microbiol.">
        <title>The Global Catalogue of Microorganisms (GCM) 10K type strain sequencing project: providing services to taxonomists for standard genome sequencing and annotation.</title>
        <authorList>
            <consortium name="The Broad Institute Genomics Platform"/>
            <consortium name="The Broad Institute Genome Sequencing Center for Infectious Disease"/>
            <person name="Wu L."/>
            <person name="Ma J."/>
        </authorList>
    </citation>
    <scope>NUCLEOTIDE SEQUENCE [LARGE SCALE GENOMIC DNA]</scope>
    <source>
        <strain evidence="13">IBRC-M 10987</strain>
    </source>
</reference>
<keyword evidence="8" id="KW-0963">Cytoplasm</keyword>
<dbReference type="SUPFAM" id="SSF52374">
    <property type="entry name" value="Nucleotidylyl transferase"/>
    <property type="match status" value="1"/>
</dbReference>
<evidence type="ECO:0000256" key="6">
    <source>
        <dbReference type="ARBA" id="ARBA00023146"/>
    </source>
</evidence>
<evidence type="ECO:0000313" key="13">
    <source>
        <dbReference type="Proteomes" id="UP001595715"/>
    </source>
</evidence>
<dbReference type="InterPro" id="IPR036695">
    <property type="entry name" value="Arg-tRNA-synth_N_sf"/>
</dbReference>
<evidence type="ECO:0000313" key="12">
    <source>
        <dbReference type="EMBL" id="MFC4098089.1"/>
    </source>
</evidence>
<dbReference type="NCBIfam" id="TIGR00456">
    <property type="entry name" value="argS"/>
    <property type="match status" value="1"/>
</dbReference>
<evidence type="ECO:0000256" key="5">
    <source>
        <dbReference type="ARBA" id="ARBA00022917"/>
    </source>
</evidence>
<comment type="catalytic activity">
    <reaction evidence="7 8">
        <text>tRNA(Arg) + L-arginine + ATP = L-arginyl-tRNA(Arg) + AMP + diphosphate</text>
        <dbReference type="Rhea" id="RHEA:20301"/>
        <dbReference type="Rhea" id="RHEA-COMP:9658"/>
        <dbReference type="Rhea" id="RHEA-COMP:9673"/>
        <dbReference type="ChEBI" id="CHEBI:30616"/>
        <dbReference type="ChEBI" id="CHEBI:32682"/>
        <dbReference type="ChEBI" id="CHEBI:33019"/>
        <dbReference type="ChEBI" id="CHEBI:78442"/>
        <dbReference type="ChEBI" id="CHEBI:78513"/>
        <dbReference type="ChEBI" id="CHEBI:456215"/>
        <dbReference type="EC" id="6.1.1.19"/>
    </reaction>
</comment>
<dbReference type="EC" id="6.1.1.19" evidence="8"/>
<evidence type="ECO:0000256" key="9">
    <source>
        <dbReference type="RuleBase" id="RU363038"/>
    </source>
</evidence>
<name>A0ABV8JZ66_9BACL</name>
<dbReference type="InterPro" id="IPR008909">
    <property type="entry name" value="DALR_anticod-bd"/>
</dbReference>
<dbReference type="Pfam" id="PF03485">
    <property type="entry name" value="Arg_tRNA_synt_N"/>
    <property type="match status" value="1"/>
</dbReference>
<dbReference type="Gene3D" id="1.10.730.10">
    <property type="entry name" value="Isoleucyl-tRNA Synthetase, Domain 1"/>
    <property type="match status" value="1"/>
</dbReference>
<accession>A0ABV8JZ66</accession>
<feature type="short sequence motif" description="'HIGH' region" evidence="8">
    <location>
        <begin position="122"/>
        <end position="132"/>
    </location>
</feature>
<dbReference type="Proteomes" id="UP001595715">
    <property type="component" value="Unassembled WGS sequence"/>
</dbReference>
<dbReference type="InterPro" id="IPR014729">
    <property type="entry name" value="Rossmann-like_a/b/a_fold"/>
</dbReference>
<keyword evidence="2 8" id="KW-0436">Ligase</keyword>
<evidence type="ECO:0000256" key="8">
    <source>
        <dbReference type="HAMAP-Rule" id="MF_00123"/>
    </source>
</evidence>
<keyword evidence="5 8" id="KW-0648">Protein biosynthesis</keyword>
<dbReference type="InterPro" id="IPR035684">
    <property type="entry name" value="ArgRS_core"/>
</dbReference>
<evidence type="ECO:0000256" key="4">
    <source>
        <dbReference type="ARBA" id="ARBA00022840"/>
    </source>
</evidence>
<evidence type="ECO:0000259" key="11">
    <source>
        <dbReference type="SMART" id="SM01016"/>
    </source>
</evidence>
<dbReference type="SUPFAM" id="SSF55190">
    <property type="entry name" value="Arginyl-tRNA synthetase (ArgRS), N-terminal 'additional' domain"/>
    <property type="match status" value="1"/>
</dbReference>
<dbReference type="HAMAP" id="MF_00123">
    <property type="entry name" value="Arg_tRNA_synth"/>
    <property type="match status" value="1"/>
</dbReference>
<protein>
    <recommendedName>
        <fullName evidence="8">Arginine--tRNA ligase</fullName>
        <ecNumber evidence="8">6.1.1.19</ecNumber>
    </recommendedName>
    <alternativeName>
        <fullName evidence="8">Arginyl-tRNA synthetase</fullName>
        <shortName evidence="8">ArgRS</shortName>
    </alternativeName>
</protein>
<dbReference type="SMART" id="SM01016">
    <property type="entry name" value="Arg_tRNA_synt_N"/>
    <property type="match status" value="1"/>
</dbReference>
<dbReference type="GO" id="GO:0004814">
    <property type="term" value="F:arginine-tRNA ligase activity"/>
    <property type="evidence" value="ECO:0007669"/>
    <property type="project" value="UniProtKB-EC"/>
</dbReference>
<sequence>MQKMRAIIAREITKLLENAEASEIESLIEYPPNPEMGDLSLPCFKLSKQLRKPPQAIAEELKSRIGLDSFARVEAVSGYLNFYLDGARFASSVISEALTQGDRYGSRNIGEGGKVVIDYSSPNIAKPFHIAHLRSTVIGHALYRIHEFLGFDCVGVNHLGDWGTQFGKLIVAYRQWGDAAEVESDGIDELLRLYVKFHDEAERDPSLEDQARNWFVRMEQGDEEALTLWRRFVDISLAEFKRIYELLGVSFDSYTGESFYNGRMEAVVAELREKALLEEDNGAWLVRLDAYDMPPALILKKDGSSLYHTRDITAALYRKATYDFRKAIYVTDYAQNLHFAQWFKVVELMGYGWAKDLVHVPFGRVSLEGASLSTRRGNVLKLEDVLNQAIAKTREIMEARPQPIADVETVSRQVGVGAVIFHDLGSSRIKDIDFKWEDVLNFEGESGPYVQYTHARACSVLAKAEAAGLALCEIGQQAPGEAVLGALPINEATVRLAKELSLFGERVELAMHKLEPSIVARCLVDVAQAFNRFYHECRIMAEEDGVRTARLALVQAAKLTLANGLRLIGLEAPEKI</sequence>
<evidence type="ECO:0000256" key="1">
    <source>
        <dbReference type="ARBA" id="ARBA00005594"/>
    </source>
</evidence>
<evidence type="ECO:0000256" key="2">
    <source>
        <dbReference type="ARBA" id="ARBA00022598"/>
    </source>
</evidence>
<dbReference type="EMBL" id="JBHSAM010000001">
    <property type="protein sequence ID" value="MFC4098089.1"/>
    <property type="molecule type" value="Genomic_DNA"/>
</dbReference>
<dbReference type="Gene3D" id="3.30.1360.70">
    <property type="entry name" value="Arginyl tRNA synthetase N-terminal domain"/>
    <property type="match status" value="1"/>
</dbReference>
<dbReference type="SUPFAM" id="SSF47323">
    <property type="entry name" value="Anticodon-binding domain of a subclass of class I aminoacyl-tRNA synthetases"/>
    <property type="match status" value="1"/>
</dbReference>
<dbReference type="InterPro" id="IPR009080">
    <property type="entry name" value="tRNAsynth_Ia_anticodon-bd"/>
</dbReference>
<evidence type="ECO:0000256" key="3">
    <source>
        <dbReference type="ARBA" id="ARBA00022741"/>
    </source>
</evidence>
<dbReference type="PRINTS" id="PR01038">
    <property type="entry name" value="TRNASYNTHARG"/>
</dbReference>
<keyword evidence="4 8" id="KW-0067">ATP-binding</keyword>
<dbReference type="RefSeq" id="WP_377716475.1">
    <property type="nucleotide sequence ID" value="NZ_JBHSAM010000001.1"/>
</dbReference>
<comment type="subunit">
    <text evidence="8">Monomer.</text>
</comment>
<comment type="caution">
    <text evidence="12">The sequence shown here is derived from an EMBL/GenBank/DDBJ whole genome shotgun (WGS) entry which is preliminary data.</text>
</comment>
<dbReference type="Pfam" id="PF05746">
    <property type="entry name" value="DALR_1"/>
    <property type="match status" value="1"/>
</dbReference>
<feature type="domain" description="DALR anticodon binding" evidence="10">
    <location>
        <begin position="450"/>
        <end position="576"/>
    </location>
</feature>
<dbReference type="CDD" id="cd00671">
    <property type="entry name" value="ArgRS_core"/>
    <property type="match status" value="1"/>
</dbReference>
<feature type="domain" description="Arginyl tRNA synthetase N-terminal" evidence="11">
    <location>
        <begin position="2"/>
        <end position="84"/>
    </location>
</feature>
<comment type="subcellular location">
    <subcellularLocation>
        <location evidence="8">Cytoplasm</location>
    </subcellularLocation>
</comment>
<gene>
    <name evidence="8 12" type="primary">argS</name>
    <name evidence="12" type="ORF">ACFOZ8_00270</name>
</gene>